<comment type="caution">
    <text evidence="1">The sequence shown here is derived from an EMBL/GenBank/DDBJ whole genome shotgun (WGS) entry which is preliminary data.</text>
</comment>
<dbReference type="AlphaFoldDB" id="A0A7Y0FNT4"/>
<gene>
    <name evidence="1" type="ORF">HHL22_18800</name>
</gene>
<keyword evidence="2" id="KW-1185">Reference proteome</keyword>
<protein>
    <submittedName>
        <fullName evidence="1">Uncharacterized protein</fullName>
    </submittedName>
</protein>
<proteinExistence type="predicted"/>
<sequence length="87" mass="9445">MTPLVTRLLLAALAGTSILLARLALERQARAQAANDWINEPAAGARQWVEVGPVARPRARMRPGALSTFYQVRWLGPASEVRPAGSR</sequence>
<dbReference type="EMBL" id="JABBGH010000003">
    <property type="protein sequence ID" value="NML67258.1"/>
    <property type="molecule type" value="Genomic_DNA"/>
</dbReference>
<evidence type="ECO:0000313" key="2">
    <source>
        <dbReference type="Proteomes" id="UP000559626"/>
    </source>
</evidence>
<dbReference type="RefSeq" id="WP_169532938.1">
    <property type="nucleotide sequence ID" value="NZ_JABBGH010000003.1"/>
</dbReference>
<accession>A0A7Y0FNT4</accession>
<dbReference type="Proteomes" id="UP000559626">
    <property type="component" value="Unassembled WGS sequence"/>
</dbReference>
<reference evidence="1 2" key="1">
    <citation type="submission" date="2020-04" db="EMBL/GenBank/DDBJ databases">
        <title>Hymenobacter polaris sp. nov., isolated from Arctic soil.</title>
        <authorList>
            <person name="Dahal R.H."/>
        </authorList>
    </citation>
    <scope>NUCLEOTIDE SEQUENCE [LARGE SCALE GENOMIC DNA]</scope>
    <source>
        <strain evidence="1 2">RP-2-7</strain>
    </source>
</reference>
<name>A0A7Y0FNT4_9BACT</name>
<evidence type="ECO:0000313" key="1">
    <source>
        <dbReference type="EMBL" id="NML67258.1"/>
    </source>
</evidence>
<organism evidence="1 2">
    <name type="scientific">Hymenobacter polaris</name>
    <dbReference type="NCBI Taxonomy" id="2682546"/>
    <lineage>
        <taxon>Bacteria</taxon>
        <taxon>Pseudomonadati</taxon>
        <taxon>Bacteroidota</taxon>
        <taxon>Cytophagia</taxon>
        <taxon>Cytophagales</taxon>
        <taxon>Hymenobacteraceae</taxon>
        <taxon>Hymenobacter</taxon>
    </lineage>
</organism>